<gene>
    <name evidence="1" type="ORF">FOQG_09672</name>
</gene>
<sequence length="141" mass="15877">MPMKPSDKDTEAFGLIVEESLNNNGKREFIRVGMWGEDYRYSSQLGPMISNTIISQRIGEASSEDNENRTELERIFDIKLREYASEHASSDVNFPVSDKNTPIRHEPDVAAVGEAKAEEDPCEMKMIGMGYYLLGVTFSGF</sequence>
<dbReference type="OrthoDB" id="5362512at2759"/>
<dbReference type="Proteomes" id="UP000030663">
    <property type="component" value="Unassembled WGS sequence"/>
</dbReference>
<dbReference type="EMBL" id="JH658385">
    <property type="protein sequence ID" value="EXK86400.1"/>
    <property type="molecule type" value="Genomic_DNA"/>
</dbReference>
<protein>
    <submittedName>
        <fullName evidence="1">Uncharacterized protein</fullName>
    </submittedName>
</protein>
<accession>X0BW30</accession>
<evidence type="ECO:0000313" key="1">
    <source>
        <dbReference type="EMBL" id="EXK86400.1"/>
    </source>
</evidence>
<dbReference type="HOGENOM" id="CLU_1825383_0_0_1"/>
<organism evidence="1 2">
    <name type="scientific">Fusarium oxysporum f. sp. raphani 54005</name>
    <dbReference type="NCBI Taxonomy" id="1089458"/>
    <lineage>
        <taxon>Eukaryota</taxon>
        <taxon>Fungi</taxon>
        <taxon>Dikarya</taxon>
        <taxon>Ascomycota</taxon>
        <taxon>Pezizomycotina</taxon>
        <taxon>Sordariomycetes</taxon>
        <taxon>Hypocreomycetidae</taxon>
        <taxon>Hypocreales</taxon>
        <taxon>Nectriaceae</taxon>
        <taxon>Fusarium</taxon>
        <taxon>Fusarium oxysporum species complex</taxon>
    </lineage>
</organism>
<dbReference type="AlphaFoldDB" id="X0BW30"/>
<keyword evidence="2" id="KW-1185">Reference proteome</keyword>
<evidence type="ECO:0000313" key="2">
    <source>
        <dbReference type="Proteomes" id="UP000030663"/>
    </source>
</evidence>
<reference evidence="1 2" key="1">
    <citation type="submission" date="2011-11" db="EMBL/GenBank/DDBJ databases">
        <title>The Genome Sequence of Fusarium oxysporum PHW815.</title>
        <authorList>
            <consortium name="The Broad Institute Genome Sequencing Platform"/>
            <person name="Ma L.-J."/>
            <person name="Gale L.R."/>
            <person name="Schwartz D.C."/>
            <person name="Zhou S."/>
            <person name="Corby-Kistler H."/>
            <person name="Young S.K."/>
            <person name="Zeng Q."/>
            <person name="Gargeya S."/>
            <person name="Fitzgerald M."/>
            <person name="Haas B."/>
            <person name="Abouelleil A."/>
            <person name="Alvarado L."/>
            <person name="Arachchi H.M."/>
            <person name="Berlin A."/>
            <person name="Brown A."/>
            <person name="Chapman S.B."/>
            <person name="Chen Z."/>
            <person name="Dunbar C."/>
            <person name="Freedman E."/>
            <person name="Gearin G."/>
            <person name="Goldberg J."/>
            <person name="Griggs A."/>
            <person name="Gujja S."/>
            <person name="Heiman D."/>
            <person name="Howarth C."/>
            <person name="Larson L."/>
            <person name="Lui A."/>
            <person name="MacDonald P.J.P."/>
            <person name="Montmayeur A."/>
            <person name="Murphy C."/>
            <person name="Neiman D."/>
            <person name="Pearson M."/>
            <person name="Priest M."/>
            <person name="Roberts A."/>
            <person name="Saif S."/>
            <person name="Shea T."/>
            <person name="Shenoy N."/>
            <person name="Sisk P."/>
            <person name="Stolte C."/>
            <person name="Sykes S."/>
            <person name="Wortman J."/>
            <person name="Nusbaum C."/>
            <person name="Birren B."/>
        </authorList>
    </citation>
    <scope>NUCLEOTIDE SEQUENCE [LARGE SCALE GENOMIC DNA]</scope>
    <source>
        <strain evidence="1 2">54005</strain>
    </source>
</reference>
<proteinExistence type="predicted"/>
<name>X0BW30_FUSOX</name>